<proteinExistence type="predicted"/>
<comment type="caution">
    <text evidence="2">The sequence shown here is derived from an EMBL/GenBank/DDBJ whole genome shotgun (WGS) entry which is preliminary data.</text>
</comment>
<reference evidence="2 3" key="1">
    <citation type="submission" date="2017-02" db="EMBL/GenBank/DDBJ databases">
        <title>Draft genome sequence of Moraxella lincolnii CCUG 9405T type strain.</title>
        <authorList>
            <person name="Salva-Serra F."/>
            <person name="Engstrom-Jakobsson H."/>
            <person name="Thorell K."/>
            <person name="Jaen-Luchoro D."/>
            <person name="Gonzales-Siles L."/>
            <person name="Karlsson R."/>
            <person name="Yazdan S."/>
            <person name="Boulund F."/>
            <person name="Johnning A."/>
            <person name="Engstrand L."/>
            <person name="Kristiansson E."/>
            <person name="Moore E."/>
        </authorList>
    </citation>
    <scope>NUCLEOTIDE SEQUENCE [LARGE SCALE GENOMIC DNA]</scope>
    <source>
        <strain evidence="2 3">CCUG 9405</strain>
    </source>
</reference>
<gene>
    <name evidence="2" type="ORF">B0682_00570</name>
</gene>
<feature type="region of interest" description="Disordered" evidence="1">
    <location>
        <begin position="122"/>
        <end position="210"/>
    </location>
</feature>
<evidence type="ECO:0000313" key="2">
    <source>
        <dbReference type="EMBL" id="OOS22752.1"/>
    </source>
</evidence>
<name>A0A1T0CK75_9GAMM</name>
<dbReference type="OrthoDB" id="3176605at2"/>
<dbReference type="EMBL" id="MUYT01000001">
    <property type="protein sequence ID" value="OOS22752.1"/>
    <property type="molecule type" value="Genomic_DNA"/>
</dbReference>
<dbReference type="Proteomes" id="UP000191094">
    <property type="component" value="Unassembled WGS sequence"/>
</dbReference>
<accession>A0A1T0CK75</accession>
<evidence type="ECO:0008006" key="4">
    <source>
        <dbReference type="Google" id="ProtNLM"/>
    </source>
</evidence>
<keyword evidence="3" id="KW-1185">Reference proteome</keyword>
<sequence length="210" mass="24675">MRITILNKKTTHHNNIICHPKRTQKATTIHYYGFHIKDYRARTAHLTPLEHYIYCTLIDWYYLNEKPFSSVEEIARYLLLPLTDENTQAINNVLDEFFNFHKGKYHHTRINQEIKNFKAGRYTLDNNNPNAHQKQGNQASHETVTESHEAGNGNSHAQITQSHGKNDAITINHKPLTNDLFNPPLKPPPWRHHSQNWQNRPTQPNQPRHI</sequence>
<dbReference type="AlphaFoldDB" id="A0A1T0CK75"/>
<organism evidence="2 3">
    <name type="scientific">Lwoffella lincolnii</name>
    <dbReference type="NCBI Taxonomy" id="90241"/>
    <lineage>
        <taxon>Bacteria</taxon>
        <taxon>Pseudomonadati</taxon>
        <taxon>Pseudomonadota</taxon>
        <taxon>Gammaproteobacteria</taxon>
        <taxon>Moraxellales</taxon>
        <taxon>Moraxellaceae</taxon>
        <taxon>Lwoffella</taxon>
    </lineage>
</organism>
<dbReference type="InterPro" id="IPR010781">
    <property type="entry name" value="DUF1376"/>
</dbReference>
<protein>
    <recommendedName>
        <fullName evidence="4">DUF1376 domain-containing protein</fullName>
    </recommendedName>
</protein>
<feature type="compositionally biased region" description="Polar residues" evidence="1">
    <location>
        <begin position="124"/>
        <end position="142"/>
    </location>
</feature>
<dbReference type="RefSeq" id="WP_078306164.1">
    <property type="nucleotide sequence ID" value="NZ_MUYT01000001.1"/>
</dbReference>
<dbReference type="STRING" id="90241.B0682_00570"/>
<feature type="compositionally biased region" description="Polar residues" evidence="1">
    <location>
        <begin position="152"/>
        <end position="163"/>
    </location>
</feature>
<evidence type="ECO:0000256" key="1">
    <source>
        <dbReference type="SAM" id="MobiDB-lite"/>
    </source>
</evidence>
<dbReference type="Pfam" id="PF07120">
    <property type="entry name" value="DUF1376"/>
    <property type="match status" value="1"/>
</dbReference>
<evidence type="ECO:0000313" key="3">
    <source>
        <dbReference type="Proteomes" id="UP000191094"/>
    </source>
</evidence>
<feature type="compositionally biased region" description="Polar residues" evidence="1">
    <location>
        <begin position="195"/>
        <end position="210"/>
    </location>
</feature>